<dbReference type="SMART" id="SM00382">
    <property type="entry name" value="AAA"/>
    <property type="match status" value="1"/>
</dbReference>
<dbReference type="KEGG" id="mei:Msip34_1713"/>
<dbReference type="SUPFAM" id="SSF52540">
    <property type="entry name" value="P-loop containing nucleoside triphosphate hydrolases"/>
    <property type="match status" value="1"/>
</dbReference>
<dbReference type="STRING" id="582744.Msip34_1713"/>
<keyword evidence="3" id="KW-1003">Cell membrane</keyword>
<dbReference type="GO" id="GO:0016887">
    <property type="term" value="F:ATP hydrolysis activity"/>
    <property type="evidence" value="ECO:0007669"/>
    <property type="project" value="InterPro"/>
</dbReference>
<dbReference type="CDD" id="cd03257">
    <property type="entry name" value="ABC_NikE_OppD_transporters"/>
    <property type="match status" value="1"/>
</dbReference>
<evidence type="ECO:0000259" key="6">
    <source>
        <dbReference type="PROSITE" id="PS50893"/>
    </source>
</evidence>
<dbReference type="InterPro" id="IPR003439">
    <property type="entry name" value="ABC_transporter-like_ATP-bd"/>
</dbReference>
<evidence type="ECO:0000313" key="8">
    <source>
        <dbReference type="Proteomes" id="UP000002743"/>
    </source>
</evidence>
<reference evidence="7 8" key="2">
    <citation type="journal article" date="2011" name="J. Bacteriol.">
        <title>Genomes of three methylotrophs from a single niche uncover genetic and metabolic divergence of Methylophilaceae.</title>
        <authorList>
            <person name="Lapidus A."/>
            <person name="Clum A."/>
            <person name="Labutti K."/>
            <person name="Kaluzhnaya M.G."/>
            <person name="Lim S."/>
            <person name="Beck D.A."/>
            <person name="Glavina Del Rio T."/>
            <person name="Nolan M."/>
            <person name="Mavromatis K."/>
            <person name="Huntemann M."/>
            <person name="Lucas S."/>
            <person name="Lidstrom M.E."/>
            <person name="Ivanova N."/>
            <person name="Chistoserdova L."/>
        </authorList>
    </citation>
    <scope>NUCLEOTIDE SEQUENCE [LARGE SCALE GENOMIC DNA]</scope>
    <source>
        <strain evidence="7 8">SIP3-4</strain>
    </source>
</reference>
<dbReference type="InterPro" id="IPR003593">
    <property type="entry name" value="AAA+_ATPase"/>
</dbReference>
<dbReference type="InterPro" id="IPR027417">
    <property type="entry name" value="P-loop_NTPase"/>
</dbReference>
<dbReference type="PANTHER" id="PTHR43776:SF7">
    <property type="entry name" value="D,D-DIPEPTIDE TRANSPORT ATP-BINDING PROTEIN DDPF-RELATED"/>
    <property type="match status" value="1"/>
</dbReference>
<keyword evidence="3" id="KW-0472">Membrane</keyword>
<dbReference type="HOGENOM" id="CLU_000604_1_23_4"/>
<dbReference type="RefSeq" id="WP_015830364.1">
    <property type="nucleotide sequence ID" value="NC_012969.1"/>
</dbReference>
<dbReference type="Gene3D" id="3.40.50.300">
    <property type="entry name" value="P-loop containing nucleotide triphosphate hydrolases"/>
    <property type="match status" value="1"/>
</dbReference>
<dbReference type="FunFam" id="3.40.50.300:FF:000016">
    <property type="entry name" value="Oligopeptide ABC transporter ATP-binding component"/>
    <property type="match status" value="1"/>
</dbReference>
<evidence type="ECO:0000256" key="1">
    <source>
        <dbReference type="ARBA" id="ARBA00005417"/>
    </source>
</evidence>
<keyword evidence="4" id="KW-0547">Nucleotide-binding</keyword>
<keyword evidence="8" id="KW-1185">Reference proteome</keyword>
<evidence type="ECO:0000256" key="5">
    <source>
        <dbReference type="ARBA" id="ARBA00022840"/>
    </source>
</evidence>
<keyword evidence="5" id="KW-0067">ATP-binding</keyword>
<dbReference type="EMBL" id="CP001674">
    <property type="protein sequence ID" value="ACT50958.1"/>
    <property type="molecule type" value="Genomic_DNA"/>
</dbReference>
<gene>
    <name evidence="7" type="ordered locus">Msip34_1713</name>
</gene>
<feature type="domain" description="ABC transporter" evidence="6">
    <location>
        <begin position="6"/>
        <end position="256"/>
    </location>
</feature>
<evidence type="ECO:0000256" key="2">
    <source>
        <dbReference type="ARBA" id="ARBA00022448"/>
    </source>
</evidence>
<dbReference type="Proteomes" id="UP000002743">
    <property type="component" value="Chromosome"/>
</dbReference>
<accession>C6XEI3</accession>
<dbReference type="InterPro" id="IPR050319">
    <property type="entry name" value="ABC_transp_ATP-bind"/>
</dbReference>
<organism evidence="7 8">
    <name type="scientific">Methylovorus glucosotrophus (strain SIP3-4)</name>
    <dbReference type="NCBI Taxonomy" id="582744"/>
    <lineage>
        <taxon>Bacteria</taxon>
        <taxon>Pseudomonadati</taxon>
        <taxon>Pseudomonadota</taxon>
        <taxon>Betaproteobacteria</taxon>
        <taxon>Nitrosomonadales</taxon>
        <taxon>Methylophilaceae</taxon>
        <taxon>Methylovorus</taxon>
    </lineage>
</organism>
<dbReference type="GO" id="GO:0005524">
    <property type="term" value="F:ATP binding"/>
    <property type="evidence" value="ECO:0007669"/>
    <property type="project" value="UniProtKB-KW"/>
</dbReference>
<evidence type="ECO:0000256" key="3">
    <source>
        <dbReference type="ARBA" id="ARBA00022475"/>
    </source>
</evidence>
<name>C6XEI3_METGS</name>
<dbReference type="GO" id="GO:0055085">
    <property type="term" value="P:transmembrane transport"/>
    <property type="evidence" value="ECO:0007669"/>
    <property type="project" value="UniProtKB-ARBA"/>
</dbReference>
<dbReference type="AlphaFoldDB" id="C6XEI3"/>
<dbReference type="Pfam" id="PF00005">
    <property type="entry name" value="ABC_tran"/>
    <property type="match status" value="1"/>
</dbReference>
<comment type="similarity">
    <text evidence="1">Belongs to the ABC transporter superfamily.</text>
</comment>
<proteinExistence type="inferred from homology"/>
<reference evidence="8" key="1">
    <citation type="submission" date="2009-07" db="EMBL/GenBank/DDBJ databases">
        <title>Complete sequence of chromosome of Methylovorus sp. SIP3-4.</title>
        <authorList>
            <person name="Lucas S."/>
            <person name="Copeland A."/>
            <person name="Lapidus A."/>
            <person name="Glavina del Rio T."/>
            <person name="Tice H."/>
            <person name="Bruce D."/>
            <person name="Goodwin L."/>
            <person name="Pitluck S."/>
            <person name="Clum A."/>
            <person name="Larimer F."/>
            <person name="Land M."/>
            <person name="Hauser L."/>
            <person name="Kyrpides N."/>
            <person name="Mikhailova N."/>
            <person name="Kayluzhnaya M."/>
            <person name="Chistoserdova L."/>
        </authorList>
    </citation>
    <scope>NUCLEOTIDE SEQUENCE [LARGE SCALE GENOMIC DNA]</scope>
    <source>
        <strain evidence="8">SIP3-4</strain>
    </source>
</reference>
<dbReference type="OrthoDB" id="9802772at2"/>
<dbReference type="eggNOG" id="COG4608">
    <property type="taxonomic scope" value="Bacteria"/>
</dbReference>
<protein>
    <submittedName>
        <fullName evidence="7">ABC transporter related</fullName>
    </submittedName>
</protein>
<keyword evidence="2" id="KW-0813">Transport</keyword>
<sequence length="272" mass="29995">MSEPILVARHLVKTYPQRGGLFGLGQQKVKALDDVSIQLNAGQTLAVVGESGSGKSTLARCLLQLLPLDSGEVQFQGHDLAKLSGKDLRAIRRDLQMVFQDPFASLNPRMRVGEIIAEGLLIHDLGTASERQRKVVQMVKRVGLSEADLQKYPHEFSGGQRQRIGIARALVLEPKVVVCDEPVSALDVSIQAQILLLLRELQQEMQLSYLFITHDLRVVRHIADQVAVMYKGRVVEQGDVDSLYHSPQQEYTRNLLNAIPGRRPLAGLAAAG</sequence>
<evidence type="ECO:0000256" key="4">
    <source>
        <dbReference type="ARBA" id="ARBA00022741"/>
    </source>
</evidence>
<dbReference type="PROSITE" id="PS00211">
    <property type="entry name" value="ABC_TRANSPORTER_1"/>
    <property type="match status" value="1"/>
</dbReference>
<dbReference type="PROSITE" id="PS50893">
    <property type="entry name" value="ABC_TRANSPORTER_2"/>
    <property type="match status" value="1"/>
</dbReference>
<dbReference type="InterPro" id="IPR017871">
    <property type="entry name" value="ABC_transporter-like_CS"/>
</dbReference>
<dbReference type="PANTHER" id="PTHR43776">
    <property type="entry name" value="TRANSPORT ATP-BINDING PROTEIN"/>
    <property type="match status" value="1"/>
</dbReference>
<evidence type="ECO:0000313" key="7">
    <source>
        <dbReference type="EMBL" id="ACT50958.1"/>
    </source>
</evidence>